<evidence type="ECO:0000313" key="3">
    <source>
        <dbReference type="EMBL" id="CAB4717387.1"/>
    </source>
</evidence>
<dbReference type="EMBL" id="CAEZYD010000021">
    <property type="protein sequence ID" value="CAB4717387.1"/>
    <property type="molecule type" value="Genomic_DNA"/>
</dbReference>
<feature type="domain" description="YlxR" evidence="1">
    <location>
        <begin position="6"/>
        <end position="66"/>
    </location>
</feature>
<dbReference type="InterPro" id="IPR037465">
    <property type="entry name" value="YlxR"/>
</dbReference>
<dbReference type="AlphaFoldDB" id="A0A6J6MRF3"/>
<dbReference type="PANTHER" id="PTHR34215">
    <property type="entry name" value="BLL0784 PROTEIN"/>
    <property type="match status" value="1"/>
</dbReference>
<dbReference type="Pfam" id="PF04296">
    <property type="entry name" value="YlxR"/>
    <property type="match status" value="1"/>
</dbReference>
<dbReference type="EMBL" id="CAEZXD010000016">
    <property type="protein sequence ID" value="CAB4676356.1"/>
    <property type="molecule type" value="Genomic_DNA"/>
</dbReference>
<dbReference type="InterPro" id="IPR007393">
    <property type="entry name" value="YlxR_dom"/>
</dbReference>
<dbReference type="EMBL" id="CAFBPT010000016">
    <property type="protein sequence ID" value="CAB5033681.1"/>
    <property type="molecule type" value="Genomic_DNA"/>
</dbReference>
<dbReference type="Gene3D" id="3.30.1230.10">
    <property type="entry name" value="YlxR-like"/>
    <property type="match status" value="1"/>
</dbReference>
<evidence type="ECO:0000313" key="5">
    <source>
        <dbReference type="EMBL" id="CAB4837375.1"/>
    </source>
</evidence>
<evidence type="ECO:0000259" key="1">
    <source>
        <dbReference type="Pfam" id="PF04296"/>
    </source>
</evidence>
<dbReference type="EMBL" id="CAFAHD010000027">
    <property type="protein sequence ID" value="CAB4837375.1"/>
    <property type="molecule type" value="Genomic_DNA"/>
</dbReference>
<evidence type="ECO:0000313" key="7">
    <source>
        <dbReference type="EMBL" id="CAB4968026.1"/>
    </source>
</evidence>
<organism evidence="2">
    <name type="scientific">freshwater metagenome</name>
    <dbReference type="NCBI Taxonomy" id="449393"/>
    <lineage>
        <taxon>unclassified sequences</taxon>
        <taxon>metagenomes</taxon>
        <taxon>ecological metagenomes</taxon>
    </lineage>
</organism>
<proteinExistence type="predicted"/>
<dbReference type="SUPFAM" id="SSF64376">
    <property type="entry name" value="YlxR-like"/>
    <property type="match status" value="1"/>
</dbReference>
<sequence>MPIPIRSCIACRKRENFSELLRVVRIGNQVLPDEDHRKFGRGAWLHRSCFDVAKERRSFQRAFRTDENLSTDPLEKFLTNKL</sequence>
<dbReference type="EMBL" id="CAFAAZ010000008">
    <property type="protein sequence ID" value="CAB4823664.1"/>
    <property type="molecule type" value="Genomic_DNA"/>
</dbReference>
<protein>
    <submittedName>
        <fullName evidence="2">Unannotated protein</fullName>
    </submittedName>
</protein>
<dbReference type="InterPro" id="IPR035931">
    <property type="entry name" value="YlxR-like_sf"/>
</dbReference>
<evidence type="ECO:0000313" key="8">
    <source>
        <dbReference type="EMBL" id="CAB5033681.1"/>
    </source>
</evidence>
<dbReference type="EMBL" id="CAFBMA010000020">
    <property type="protein sequence ID" value="CAB4904281.1"/>
    <property type="molecule type" value="Genomic_DNA"/>
</dbReference>
<gene>
    <name evidence="2" type="ORF">UFOPK2343_00748</name>
    <name evidence="3" type="ORF">UFOPK2652_01188</name>
    <name evidence="4" type="ORF">UFOPK3128_00979</name>
    <name evidence="5" type="ORF">UFOPK3227_00392</name>
    <name evidence="6" type="ORF">UFOPK3511_01240</name>
    <name evidence="7" type="ORF">UFOPK3880_01276</name>
    <name evidence="8" type="ORF">UFOPK4146_01279</name>
</gene>
<evidence type="ECO:0000313" key="4">
    <source>
        <dbReference type="EMBL" id="CAB4823664.1"/>
    </source>
</evidence>
<reference evidence="2" key="1">
    <citation type="submission" date="2020-05" db="EMBL/GenBank/DDBJ databases">
        <authorList>
            <person name="Chiriac C."/>
            <person name="Salcher M."/>
            <person name="Ghai R."/>
            <person name="Kavagutti S V."/>
        </authorList>
    </citation>
    <scope>NUCLEOTIDE SEQUENCE</scope>
</reference>
<evidence type="ECO:0000313" key="6">
    <source>
        <dbReference type="EMBL" id="CAB4904281.1"/>
    </source>
</evidence>
<accession>A0A6J6MRF3</accession>
<dbReference type="EMBL" id="CAFBNU010000019">
    <property type="protein sequence ID" value="CAB4968026.1"/>
    <property type="molecule type" value="Genomic_DNA"/>
</dbReference>
<dbReference type="PANTHER" id="PTHR34215:SF1">
    <property type="entry name" value="YLXR DOMAIN-CONTAINING PROTEIN"/>
    <property type="match status" value="1"/>
</dbReference>
<name>A0A6J6MRF3_9ZZZZ</name>
<evidence type="ECO:0000313" key="2">
    <source>
        <dbReference type="EMBL" id="CAB4676356.1"/>
    </source>
</evidence>